<dbReference type="GO" id="GO:0050906">
    <property type="term" value="P:detection of stimulus involved in sensory perception"/>
    <property type="evidence" value="ECO:0007669"/>
    <property type="project" value="UniProtKB-ARBA"/>
</dbReference>
<dbReference type="Gene3D" id="1.10.287.70">
    <property type="match status" value="1"/>
</dbReference>
<evidence type="ECO:0000256" key="3">
    <source>
        <dbReference type="ARBA" id="ARBA00022448"/>
    </source>
</evidence>
<feature type="domain" description="Ionotropic glutamate receptor C-terminal" evidence="14">
    <location>
        <begin position="177"/>
        <end position="456"/>
    </location>
</feature>
<keyword evidence="7" id="KW-0406">Ion transport</keyword>
<feature type="transmembrane region" description="Helical" evidence="13">
    <location>
        <begin position="242"/>
        <end position="268"/>
    </location>
</feature>
<organism evidence="16">
    <name type="scientific">Culicoides sonorensis</name>
    <name type="common">Biting midge</name>
    <dbReference type="NCBI Taxonomy" id="179676"/>
    <lineage>
        <taxon>Eukaryota</taxon>
        <taxon>Metazoa</taxon>
        <taxon>Ecdysozoa</taxon>
        <taxon>Arthropoda</taxon>
        <taxon>Hexapoda</taxon>
        <taxon>Insecta</taxon>
        <taxon>Pterygota</taxon>
        <taxon>Neoptera</taxon>
        <taxon>Endopterygota</taxon>
        <taxon>Diptera</taxon>
        <taxon>Nematocera</taxon>
        <taxon>Chironomoidea</taxon>
        <taxon>Ceratopogonidae</taxon>
        <taxon>Ceratopogoninae</taxon>
        <taxon>Culicoides</taxon>
        <taxon>Monoculicoides</taxon>
    </lineage>
</organism>
<feature type="domain" description="Ionotropic glutamate receptor L-glutamate and glycine-binding" evidence="15">
    <location>
        <begin position="57"/>
        <end position="150"/>
    </location>
</feature>
<feature type="transmembrane region" description="Helical" evidence="13">
    <location>
        <begin position="212"/>
        <end position="230"/>
    </location>
</feature>
<evidence type="ECO:0000313" key="17">
    <source>
        <dbReference type="EMBL" id="SSX21117.1"/>
    </source>
</evidence>
<protein>
    <submittedName>
        <fullName evidence="16">CSON003923 protein</fullName>
    </submittedName>
</protein>
<evidence type="ECO:0000256" key="7">
    <source>
        <dbReference type="ARBA" id="ARBA00023065"/>
    </source>
</evidence>
<dbReference type="OMA" id="QEANKWA"/>
<keyword evidence="11" id="KW-1071">Ligand-gated ion channel</keyword>
<keyword evidence="4" id="KW-1003">Cell membrane</keyword>
<evidence type="ECO:0000259" key="15">
    <source>
        <dbReference type="Pfam" id="PF10613"/>
    </source>
</evidence>
<dbReference type="GO" id="GO:0015276">
    <property type="term" value="F:ligand-gated monoatomic ion channel activity"/>
    <property type="evidence" value="ECO:0007669"/>
    <property type="project" value="InterPro"/>
</dbReference>
<evidence type="ECO:0000256" key="9">
    <source>
        <dbReference type="ARBA" id="ARBA00023170"/>
    </source>
</evidence>
<proteinExistence type="inferred from homology"/>
<dbReference type="GO" id="GO:0005886">
    <property type="term" value="C:plasma membrane"/>
    <property type="evidence" value="ECO:0007669"/>
    <property type="project" value="UniProtKB-SubCell"/>
</dbReference>
<evidence type="ECO:0000256" key="12">
    <source>
        <dbReference type="ARBA" id="ARBA00023303"/>
    </source>
</evidence>
<dbReference type="InterPro" id="IPR001320">
    <property type="entry name" value="Iontro_rcpt_C"/>
</dbReference>
<dbReference type="AlphaFoldDB" id="A0A336K8J6"/>
<dbReference type="InterPro" id="IPR052192">
    <property type="entry name" value="Insect_Ionotropic_Sensory_Rcpt"/>
</dbReference>
<feature type="transmembrane region" description="Helical" evidence="13">
    <location>
        <begin position="179"/>
        <end position="200"/>
    </location>
</feature>
<evidence type="ECO:0000256" key="8">
    <source>
        <dbReference type="ARBA" id="ARBA00023136"/>
    </source>
</evidence>
<feature type="transmembrane region" description="Helical" evidence="13">
    <location>
        <begin position="448"/>
        <end position="469"/>
    </location>
</feature>
<dbReference type="InterPro" id="IPR019594">
    <property type="entry name" value="Glu/Gly-bd"/>
</dbReference>
<name>A0A336K8J6_CULSO</name>
<evidence type="ECO:0000256" key="2">
    <source>
        <dbReference type="ARBA" id="ARBA00008685"/>
    </source>
</evidence>
<dbReference type="PANTHER" id="PTHR42643:SF30">
    <property type="entry name" value="IONOTROPIC RECEPTOR 40A-RELATED"/>
    <property type="match status" value="1"/>
</dbReference>
<evidence type="ECO:0000313" key="16">
    <source>
        <dbReference type="EMBL" id="SSX00737.1"/>
    </source>
</evidence>
<dbReference type="Pfam" id="PF10613">
    <property type="entry name" value="Lig_chan-Glu_bd"/>
    <property type="match status" value="1"/>
</dbReference>
<reference evidence="17" key="2">
    <citation type="submission" date="2018-07" db="EMBL/GenBank/DDBJ databases">
        <authorList>
            <person name="Quirk P.G."/>
            <person name="Krulwich T.A."/>
        </authorList>
    </citation>
    <scope>NUCLEOTIDE SEQUENCE</scope>
</reference>
<keyword evidence="9" id="KW-0675">Receptor</keyword>
<sequence length="568" mass="65256">MAVELLLSSICMNITCDSIAENIETTYFYDFNDTASSFDIKRDYLQNLRDSLNGQILKITTLQDPPLSWTEEQNGTLVGMGIAFKLFNVLTEKFNFTYEIILPKKNIYGSTNDFEGSLLELMANGEIDIAVAFLPILADARKHIRFSAGIDEGEYYMIMIRPAESASGSGLLAPFQLDVWILILISLLAVGPCIYYLIILRNRMTKDEEQKIYPLPHCIWFVYGALMKQGSVLSPSADSTRILFATWWIFITILTSFYTANLTAFLTLSKFTLPFNSVQDIVTKEQKFVSTRGGGVEYAIKNENEELNVLLRLVTREIGEFIEITQMNDTDILRDRVEKKKNLYIRDRPAMDHLRYDDYKYRLTKSRNDEKKHCPFAVAKDPLLRLRRGFAYPLNTKWNRLFDPELLSLVEGGIVKYMLLDNLPKAEVCPQQLSSTERQLRNNDLMTTYYVMLAGFLTSFVVFVTEFFFKCCNEKIFKRNNKIKITHLKPSEQIWATKTTTGYSPPPSYSSLLDRIHNNKVNDALTDGLRQIINGREYKIVKDVTGATRLIPLRVPSAALFTYFTYNN</sequence>
<comment type="similarity">
    <text evidence="2">Belongs to the glutamate-gated ion channel (TC 1.A.10.1) family.</text>
</comment>
<evidence type="ECO:0000256" key="6">
    <source>
        <dbReference type="ARBA" id="ARBA00022989"/>
    </source>
</evidence>
<dbReference type="EMBL" id="UFQT01000174">
    <property type="protein sequence ID" value="SSX21117.1"/>
    <property type="molecule type" value="Genomic_DNA"/>
</dbReference>
<dbReference type="EMBL" id="UFQS01000174">
    <property type="protein sequence ID" value="SSX00737.1"/>
    <property type="molecule type" value="Genomic_DNA"/>
</dbReference>
<dbReference type="PANTHER" id="PTHR42643">
    <property type="entry name" value="IONOTROPIC RECEPTOR 20A-RELATED"/>
    <property type="match status" value="1"/>
</dbReference>
<evidence type="ECO:0000259" key="14">
    <source>
        <dbReference type="Pfam" id="PF00060"/>
    </source>
</evidence>
<gene>
    <name evidence="16" type="primary">CSON003923</name>
</gene>
<dbReference type="SUPFAM" id="SSF53850">
    <property type="entry name" value="Periplasmic binding protein-like II"/>
    <property type="match status" value="1"/>
</dbReference>
<evidence type="ECO:0000256" key="1">
    <source>
        <dbReference type="ARBA" id="ARBA00004651"/>
    </source>
</evidence>
<evidence type="ECO:0000256" key="11">
    <source>
        <dbReference type="ARBA" id="ARBA00023286"/>
    </source>
</evidence>
<dbReference type="FunFam" id="1.10.287.70:FF:000173">
    <property type="entry name" value="glutamate receptor 2"/>
    <property type="match status" value="1"/>
</dbReference>
<dbReference type="Gene3D" id="3.40.190.10">
    <property type="entry name" value="Periplasmic binding protein-like II"/>
    <property type="match status" value="1"/>
</dbReference>
<keyword evidence="5 13" id="KW-0812">Transmembrane</keyword>
<evidence type="ECO:0000256" key="10">
    <source>
        <dbReference type="ARBA" id="ARBA00023180"/>
    </source>
</evidence>
<keyword evidence="8 13" id="KW-0472">Membrane</keyword>
<reference evidence="16" key="1">
    <citation type="submission" date="2018-04" db="EMBL/GenBank/DDBJ databases">
        <authorList>
            <person name="Go L.Y."/>
            <person name="Mitchell J.A."/>
        </authorList>
    </citation>
    <scope>NUCLEOTIDE SEQUENCE</scope>
    <source>
        <tissue evidence="16">Whole organism</tissue>
    </source>
</reference>
<comment type="subcellular location">
    <subcellularLocation>
        <location evidence="1">Cell membrane</location>
        <topology evidence="1">Multi-pass membrane protein</topology>
    </subcellularLocation>
</comment>
<keyword evidence="6 13" id="KW-1133">Transmembrane helix</keyword>
<keyword evidence="3" id="KW-0813">Transport</keyword>
<dbReference type="VEuPathDB" id="VectorBase:CSON003923"/>
<evidence type="ECO:0000256" key="13">
    <source>
        <dbReference type="SAM" id="Phobius"/>
    </source>
</evidence>
<keyword evidence="10" id="KW-0325">Glycoprotein</keyword>
<evidence type="ECO:0000256" key="5">
    <source>
        <dbReference type="ARBA" id="ARBA00022692"/>
    </source>
</evidence>
<evidence type="ECO:0000256" key="4">
    <source>
        <dbReference type="ARBA" id="ARBA00022475"/>
    </source>
</evidence>
<accession>A0A336K8J6</accession>
<keyword evidence="12" id="KW-0407">Ion channel</keyword>
<dbReference type="Pfam" id="PF00060">
    <property type="entry name" value="Lig_chan"/>
    <property type="match status" value="1"/>
</dbReference>